<dbReference type="SFLD" id="SFLDS00003">
    <property type="entry name" value="Haloacid_Dehalogenase"/>
    <property type="match status" value="1"/>
</dbReference>
<evidence type="ECO:0000313" key="2">
    <source>
        <dbReference type="Proteomes" id="UP000732378"/>
    </source>
</evidence>
<evidence type="ECO:0008006" key="3">
    <source>
        <dbReference type="Google" id="ProtNLM"/>
    </source>
</evidence>
<comment type="caution">
    <text evidence="1">The sequence shown here is derived from an EMBL/GenBank/DDBJ whole genome shotgun (WGS) entry which is preliminary data.</text>
</comment>
<accession>A0ABS2MCU8</accession>
<dbReference type="InterPro" id="IPR036412">
    <property type="entry name" value="HAD-like_sf"/>
</dbReference>
<evidence type="ECO:0000313" key="1">
    <source>
        <dbReference type="EMBL" id="MBM7509019.1"/>
    </source>
</evidence>
<dbReference type="Pfam" id="PF12710">
    <property type="entry name" value="HAD"/>
    <property type="match status" value="1"/>
</dbReference>
<reference evidence="1 2" key="1">
    <citation type="submission" date="2021-01" db="EMBL/GenBank/DDBJ databases">
        <title>Sequencing the genomes of 1000 actinobacteria strains.</title>
        <authorList>
            <person name="Klenk H.-P."/>
        </authorList>
    </citation>
    <scope>NUCLEOTIDE SEQUENCE [LARGE SCALE GENOMIC DNA]</scope>
    <source>
        <strain evidence="1 2">DSM 18239</strain>
    </source>
</reference>
<dbReference type="Gene3D" id="3.40.50.620">
    <property type="entry name" value="HUPs"/>
    <property type="match status" value="1"/>
</dbReference>
<gene>
    <name evidence="1" type="ORF">JOE61_002833</name>
</gene>
<dbReference type="RefSeq" id="WP_307823024.1">
    <property type="nucleotide sequence ID" value="NZ_JACDTV010000005.1"/>
</dbReference>
<dbReference type="SUPFAM" id="SSF56784">
    <property type="entry name" value="HAD-like"/>
    <property type="match status" value="1"/>
</dbReference>
<dbReference type="InterPro" id="IPR023214">
    <property type="entry name" value="HAD_sf"/>
</dbReference>
<dbReference type="InterPro" id="IPR052188">
    <property type="entry name" value="Ni-pincer_cofactor_biosynth"/>
</dbReference>
<dbReference type="PANTHER" id="PTHR43169:SF2">
    <property type="entry name" value="NAD_GMP SYNTHASE DOMAIN-CONTAINING PROTEIN"/>
    <property type="match status" value="1"/>
</dbReference>
<dbReference type="InterPro" id="IPR005232">
    <property type="entry name" value="LarE"/>
</dbReference>
<organism evidence="1 2">
    <name type="scientific">Nocardioides salarius</name>
    <dbReference type="NCBI Taxonomy" id="374513"/>
    <lineage>
        <taxon>Bacteria</taxon>
        <taxon>Bacillati</taxon>
        <taxon>Actinomycetota</taxon>
        <taxon>Actinomycetes</taxon>
        <taxon>Propionibacteriales</taxon>
        <taxon>Nocardioidaceae</taxon>
        <taxon>Nocardioides</taxon>
    </lineage>
</organism>
<dbReference type="Proteomes" id="UP000732378">
    <property type="component" value="Unassembled WGS sequence"/>
</dbReference>
<proteinExistence type="predicted"/>
<protein>
    <recommendedName>
        <fullName evidence="3">Hydrolase</fullName>
    </recommendedName>
</protein>
<keyword evidence="2" id="KW-1185">Reference proteome</keyword>
<dbReference type="CDD" id="cd01990">
    <property type="entry name" value="LarE-like"/>
    <property type="match status" value="1"/>
</dbReference>
<dbReference type="SUPFAM" id="SSF52402">
    <property type="entry name" value="Adenine nucleotide alpha hydrolases-like"/>
    <property type="match status" value="1"/>
</dbReference>
<name>A0ABS2MCU8_9ACTN</name>
<dbReference type="InterPro" id="IPR014729">
    <property type="entry name" value="Rossmann-like_a/b/a_fold"/>
</dbReference>
<dbReference type="SFLD" id="SFLDG01129">
    <property type="entry name" value="C1.5:_HAD__Beta-PGM__Phosphata"/>
    <property type="match status" value="1"/>
</dbReference>
<sequence length="499" mass="52545">MPAPSPSTAPSAPGLAVGFDLDMTLIDSRPGIAAVLETLAVELGVTLPVEEMTRRLGPPLDLMLEPHLAREAVGPAVDRFRELYPERAVAGTLALPGAAEALAAVRAHAGRVVVVTGKHTPNARLHVEHLGLDVDLVEGRVWGVGKAEVLRREGVSVYVGDHVHDVEGALAAGATSVSVLSGGATREELRAAGTHVVLDDLAQFAPWLDEHLLDRRTAALEADLRVRGSLLVAYSGGADSALLLAAAVRVLGADRVAAATGYSDSLPQAERDPARELARSLGVRVLTPRTHEMERPGYRANQGDRCFFCKAELLDTLVPLAAEHGLAHVATGTNADDVVAGFRPGIRAAAERGALTPLADAGLTKAQVREVSRRWALPTWDKPAAACLSSRVAYGIEVTPHRLARVERAESAVREVLAGAGVGVRDLRVRDLGGASDAARASIEVDAALLGGPLAEGRGLVEELCAAVRRTGFASAELSRRGFRSGSMNELLAEPERWR</sequence>
<dbReference type="Gene3D" id="3.40.50.1000">
    <property type="entry name" value="HAD superfamily/HAD-like"/>
    <property type="match status" value="1"/>
</dbReference>
<dbReference type="PANTHER" id="PTHR43169">
    <property type="entry name" value="EXSB FAMILY PROTEIN"/>
    <property type="match status" value="1"/>
</dbReference>
<dbReference type="InterPro" id="IPR023198">
    <property type="entry name" value="PGP-like_dom2"/>
</dbReference>
<dbReference type="Gene3D" id="1.10.150.240">
    <property type="entry name" value="Putative phosphatase, domain 2"/>
    <property type="match status" value="1"/>
</dbReference>
<dbReference type="EMBL" id="JAFBBZ010000001">
    <property type="protein sequence ID" value="MBM7509019.1"/>
    <property type="molecule type" value="Genomic_DNA"/>
</dbReference>